<dbReference type="PANTHER" id="PTHR30136:SF2">
    <property type="entry name" value="TRANSCRIPTIONAL REGULATOR ICLR"/>
    <property type="match status" value="1"/>
</dbReference>
<evidence type="ECO:0000256" key="2">
    <source>
        <dbReference type="ARBA" id="ARBA00023125"/>
    </source>
</evidence>
<evidence type="ECO:0000256" key="3">
    <source>
        <dbReference type="ARBA" id="ARBA00023163"/>
    </source>
</evidence>
<feature type="domain" description="IclR-ED" evidence="4">
    <location>
        <begin position="41"/>
        <end position="171"/>
    </location>
</feature>
<dbReference type="Gene3D" id="1.10.10.10">
    <property type="entry name" value="Winged helix-like DNA-binding domain superfamily/Winged helix DNA-binding domain"/>
    <property type="match status" value="1"/>
</dbReference>
<name>A0ABN6RR10_9DEIO</name>
<geneLocation type="plasmid" evidence="5 6">
    <name>pDAETH-2</name>
</geneLocation>
<dbReference type="Pfam" id="PF09339">
    <property type="entry name" value="HTH_IclR"/>
    <property type="match status" value="1"/>
</dbReference>
<keyword evidence="5" id="KW-0614">Plasmid</keyword>
<dbReference type="Pfam" id="PF01614">
    <property type="entry name" value="IclR_C"/>
    <property type="match status" value="1"/>
</dbReference>
<keyword evidence="2" id="KW-0238">DNA-binding</keyword>
<dbReference type="InterPro" id="IPR036388">
    <property type="entry name" value="WH-like_DNA-bd_sf"/>
</dbReference>
<proteinExistence type="predicted"/>
<dbReference type="InterPro" id="IPR005471">
    <property type="entry name" value="Tscrpt_reg_IclR_N"/>
</dbReference>
<protein>
    <recommendedName>
        <fullName evidence="4">IclR-ED domain-containing protein</fullName>
    </recommendedName>
</protein>
<dbReference type="EMBL" id="AP026562">
    <property type="protein sequence ID" value="BDP44092.1"/>
    <property type="molecule type" value="Genomic_DNA"/>
</dbReference>
<dbReference type="Proteomes" id="UP001064971">
    <property type="component" value="Plasmid pDAETH-2"/>
</dbReference>
<dbReference type="InterPro" id="IPR014757">
    <property type="entry name" value="Tscrpt_reg_IclR_C"/>
</dbReference>
<keyword evidence="6" id="KW-1185">Reference proteome</keyword>
<dbReference type="Gene3D" id="3.30.450.40">
    <property type="match status" value="1"/>
</dbReference>
<dbReference type="RefSeq" id="WP_264778451.1">
    <property type="nucleotide sequence ID" value="NZ_AP026562.1"/>
</dbReference>
<dbReference type="PROSITE" id="PS51078">
    <property type="entry name" value="ICLR_ED"/>
    <property type="match status" value="1"/>
</dbReference>
<keyword evidence="3" id="KW-0804">Transcription</keyword>
<sequence length="171" mass="18659">MTQAARALGMSKSSAHALLTTLTQIGLLHRFVTGRYRLGFRVMALNAVLMSHTPWRAVACEEMTHLAEVVRETVHLAAFDGGQVICIDRVEGHPPLTETRVGATLPPHATALGKVILAHRPQADIERAFASGPLRAYTPNTITSRDELLSDLARTRERGYALAIEERVTGV</sequence>
<gene>
    <name evidence="5" type="ORF">DAETH_40610</name>
</gene>
<reference evidence="5" key="1">
    <citation type="submission" date="2022-07" db="EMBL/GenBank/DDBJ databases">
        <title>Complete Genome Sequence of the Radioresistant Bacterium Deinococcus aetherius ST0316, Isolated from the Air Dust collected in Lower Stratosphere above Japan.</title>
        <authorList>
            <person name="Satoh K."/>
            <person name="Hagiwara K."/>
            <person name="Katsumata K."/>
            <person name="Kubo A."/>
            <person name="Yokobori S."/>
            <person name="Yamagishi A."/>
            <person name="Oono Y."/>
            <person name="Narumi I."/>
        </authorList>
    </citation>
    <scope>NUCLEOTIDE SEQUENCE</scope>
    <source>
        <strain evidence="5">ST0316</strain>
        <plasmid evidence="5">pDAETH-2</plasmid>
    </source>
</reference>
<evidence type="ECO:0000313" key="5">
    <source>
        <dbReference type="EMBL" id="BDP44092.1"/>
    </source>
</evidence>
<dbReference type="InterPro" id="IPR036390">
    <property type="entry name" value="WH_DNA-bd_sf"/>
</dbReference>
<dbReference type="InterPro" id="IPR050707">
    <property type="entry name" value="HTH_MetabolicPath_Reg"/>
</dbReference>
<dbReference type="PANTHER" id="PTHR30136">
    <property type="entry name" value="HELIX-TURN-HELIX TRANSCRIPTIONAL REGULATOR, ICLR FAMILY"/>
    <property type="match status" value="1"/>
</dbReference>
<dbReference type="SUPFAM" id="SSF55781">
    <property type="entry name" value="GAF domain-like"/>
    <property type="match status" value="1"/>
</dbReference>
<dbReference type="InterPro" id="IPR029016">
    <property type="entry name" value="GAF-like_dom_sf"/>
</dbReference>
<evidence type="ECO:0000259" key="4">
    <source>
        <dbReference type="PROSITE" id="PS51078"/>
    </source>
</evidence>
<evidence type="ECO:0000313" key="6">
    <source>
        <dbReference type="Proteomes" id="UP001064971"/>
    </source>
</evidence>
<dbReference type="SUPFAM" id="SSF46785">
    <property type="entry name" value="Winged helix' DNA-binding domain"/>
    <property type="match status" value="1"/>
</dbReference>
<accession>A0ABN6RR10</accession>
<evidence type="ECO:0000256" key="1">
    <source>
        <dbReference type="ARBA" id="ARBA00023015"/>
    </source>
</evidence>
<organism evidence="5 6">
    <name type="scientific">Deinococcus aetherius</name>
    <dbReference type="NCBI Taxonomy" id="200252"/>
    <lineage>
        <taxon>Bacteria</taxon>
        <taxon>Thermotogati</taxon>
        <taxon>Deinococcota</taxon>
        <taxon>Deinococci</taxon>
        <taxon>Deinococcales</taxon>
        <taxon>Deinococcaceae</taxon>
        <taxon>Deinococcus</taxon>
    </lineage>
</organism>
<keyword evidence="1" id="KW-0805">Transcription regulation</keyword>